<dbReference type="AlphaFoldDB" id="A0AAV5D686"/>
<accession>A0AAV5D686</accession>
<protein>
    <submittedName>
        <fullName evidence="2">Uncharacterized protein</fullName>
    </submittedName>
</protein>
<proteinExistence type="predicted"/>
<reference evidence="2" key="1">
    <citation type="journal article" date="2018" name="DNA Res.">
        <title>Multiple hybrid de novo genome assembly of finger millet, an orphan allotetraploid crop.</title>
        <authorList>
            <person name="Hatakeyama M."/>
            <person name="Aluri S."/>
            <person name="Balachadran M.T."/>
            <person name="Sivarajan S.R."/>
            <person name="Patrignani A."/>
            <person name="Gruter S."/>
            <person name="Poveda L."/>
            <person name="Shimizu-Inatsugi R."/>
            <person name="Baeten J."/>
            <person name="Francoijs K.J."/>
            <person name="Nataraja K.N."/>
            <person name="Reddy Y.A.N."/>
            <person name="Phadnis S."/>
            <person name="Ravikumar R.L."/>
            <person name="Schlapbach R."/>
            <person name="Sreeman S.M."/>
            <person name="Shimizu K.K."/>
        </authorList>
    </citation>
    <scope>NUCLEOTIDE SEQUENCE</scope>
</reference>
<name>A0AAV5D686_ELECO</name>
<comment type="caution">
    <text evidence="2">The sequence shown here is derived from an EMBL/GenBank/DDBJ whole genome shotgun (WGS) entry which is preliminary data.</text>
</comment>
<keyword evidence="3" id="KW-1185">Reference proteome</keyword>
<gene>
    <name evidence="2" type="primary">ga23443</name>
    <name evidence="2" type="ORF">PR202_ga23443</name>
</gene>
<evidence type="ECO:0000256" key="1">
    <source>
        <dbReference type="SAM" id="MobiDB-lite"/>
    </source>
</evidence>
<evidence type="ECO:0000313" key="3">
    <source>
        <dbReference type="Proteomes" id="UP001054889"/>
    </source>
</evidence>
<reference evidence="2" key="2">
    <citation type="submission" date="2021-12" db="EMBL/GenBank/DDBJ databases">
        <title>Resequencing data analysis of finger millet.</title>
        <authorList>
            <person name="Hatakeyama M."/>
            <person name="Aluri S."/>
            <person name="Balachadran M.T."/>
            <person name="Sivarajan S.R."/>
            <person name="Poveda L."/>
            <person name="Shimizu-Inatsugi R."/>
            <person name="Schlapbach R."/>
            <person name="Sreeman S.M."/>
            <person name="Shimizu K.K."/>
        </authorList>
    </citation>
    <scope>NUCLEOTIDE SEQUENCE</scope>
</reference>
<evidence type="ECO:0000313" key="2">
    <source>
        <dbReference type="EMBL" id="GJN05779.1"/>
    </source>
</evidence>
<organism evidence="2 3">
    <name type="scientific">Eleusine coracana subsp. coracana</name>
    <dbReference type="NCBI Taxonomy" id="191504"/>
    <lineage>
        <taxon>Eukaryota</taxon>
        <taxon>Viridiplantae</taxon>
        <taxon>Streptophyta</taxon>
        <taxon>Embryophyta</taxon>
        <taxon>Tracheophyta</taxon>
        <taxon>Spermatophyta</taxon>
        <taxon>Magnoliopsida</taxon>
        <taxon>Liliopsida</taxon>
        <taxon>Poales</taxon>
        <taxon>Poaceae</taxon>
        <taxon>PACMAD clade</taxon>
        <taxon>Chloridoideae</taxon>
        <taxon>Cynodonteae</taxon>
        <taxon>Eleusininae</taxon>
        <taxon>Eleusine</taxon>
    </lineage>
</organism>
<sequence>MPKTTTASRAPVRGDGQGLFSSLALPGPSAVATIAKDSAAGRSRPPQYKKALLDAAPSLEMFEVERGQRDFDLKKNIFVLLRGTDCFECETAESKEKGGAQRNAGRGKRQKARERYRRLPLLHAEPKRSSLKFPFRQRCVVLRSALPSHSPPTSPPAQSWGSRLRPRAFPRARLLQARRRVVGRHRGGGRSGDTFYRCRGRVTDERGVVCPLCRSATTVTVKLVKGLDEEEGSSTSSAGLGCYAIMDDLAFRNMAAEGSLSRAALLAELKPNACPAYRKLMRRVVSHYAQTLHAYEMFF</sequence>
<feature type="region of interest" description="Disordered" evidence="1">
    <location>
        <begin position="92"/>
        <end position="113"/>
    </location>
</feature>
<dbReference type="EMBL" id="BQKI01000012">
    <property type="protein sequence ID" value="GJN05779.1"/>
    <property type="molecule type" value="Genomic_DNA"/>
</dbReference>
<dbReference type="Proteomes" id="UP001054889">
    <property type="component" value="Unassembled WGS sequence"/>
</dbReference>